<dbReference type="Proteomes" id="UP000187609">
    <property type="component" value="Unassembled WGS sequence"/>
</dbReference>
<name>A0A314L228_NICAT</name>
<evidence type="ECO:0000256" key="1">
    <source>
        <dbReference type="SAM" id="Phobius"/>
    </source>
</evidence>
<dbReference type="AlphaFoldDB" id="A0A314L228"/>
<accession>A0A314L228</accession>
<gene>
    <name evidence="2" type="ORF">A4A49_02372</name>
</gene>
<comment type="caution">
    <text evidence="2">The sequence shown here is derived from an EMBL/GenBank/DDBJ whole genome shotgun (WGS) entry which is preliminary data.</text>
</comment>
<feature type="transmembrane region" description="Helical" evidence="1">
    <location>
        <begin position="204"/>
        <end position="224"/>
    </location>
</feature>
<keyword evidence="1" id="KW-1133">Transmembrane helix</keyword>
<dbReference type="EMBL" id="MJEQ01000523">
    <property type="protein sequence ID" value="OIT35688.1"/>
    <property type="molecule type" value="Genomic_DNA"/>
</dbReference>
<reference evidence="2" key="1">
    <citation type="submission" date="2016-11" db="EMBL/GenBank/DDBJ databases">
        <title>The genome of Nicotiana attenuata.</title>
        <authorList>
            <person name="Xu S."/>
            <person name="Brockmoeller T."/>
            <person name="Gaquerel E."/>
            <person name="Navarro A."/>
            <person name="Kuhl H."/>
            <person name="Gase K."/>
            <person name="Ling Z."/>
            <person name="Zhou W."/>
            <person name="Kreitzer C."/>
            <person name="Stanke M."/>
            <person name="Tang H."/>
            <person name="Lyons E."/>
            <person name="Pandey P."/>
            <person name="Pandey S.P."/>
            <person name="Timmermann B."/>
            <person name="Baldwin I.T."/>
        </authorList>
    </citation>
    <scope>NUCLEOTIDE SEQUENCE [LARGE SCALE GENOMIC DNA]</scope>
    <source>
        <strain evidence="2">UT</strain>
    </source>
</reference>
<keyword evidence="3" id="KW-1185">Reference proteome</keyword>
<protein>
    <submittedName>
        <fullName evidence="2">Uncharacterized protein</fullName>
    </submittedName>
</protein>
<dbReference type="Gramene" id="OIT35688">
    <property type="protein sequence ID" value="OIT35688"/>
    <property type="gene ID" value="A4A49_02372"/>
</dbReference>
<proteinExistence type="predicted"/>
<dbReference type="PANTHER" id="PTHR34064:SF5">
    <property type="entry name" value="PROTEIN, PUTATIVE-RELATED"/>
    <property type="match status" value="1"/>
</dbReference>
<evidence type="ECO:0000313" key="3">
    <source>
        <dbReference type="Proteomes" id="UP000187609"/>
    </source>
</evidence>
<organism evidence="2 3">
    <name type="scientific">Nicotiana attenuata</name>
    <name type="common">Coyote tobacco</name>
    <dbReference type="NCBI Taxonomy" id="49451"/>
    <lineage>
        <taxon>Eukaryota</taxon>
        <taxon>Viridiplantae</taxon>
        <taxon>Streptophyta</taxon>
        <taxon>Embryophyta</taxon>
        <taxon>Tracheophyta</taxon>
        <taxon>Spermatophyta</taxon>
        <taxon>Magnoliopsida</taxon>
        <taxon>eudicotyledons</taxon>
        <taxon>Gunneridae</taxon>
        <taxon>Pentapetalae</taxon>
        <taxon>asterids</taxon>
        <taxon>lamiids</taxon>
        <taxon>Solanales</taxon>
        <taxon>Solanaceae</taxon>
        <taxon>Nicotianoideae</taxon>
        <taxon>Nicotianeae</taxon>
        <taxon>Nicotiana</taxon>
    </lineage>
</organism>
<keyword evidence="1" id="KW-0812">Transmembrane</keyword>
<keyword evidence="1" id="KW-0472">Membrane</keyword>
<feature type="non-terminal residue" evidence="2">
    <location>
        <position position="1"/>
    </location>
</feature>
<evidence type="ECO:0000313" key="2">
    <source>
        <dbReference type="EMBL" id="OIT35688.1"/>
    </source>
</evidence>
<sequence>SPKTYPLSLPGFIHEYLHAHHNAVGEIEQSKSVFSLVRMAVNSSEEQSQDSLNVVELLAEGTTGPLCESHLDMVNLSNLNFVKTPISMDAESNGRNHANLKNGSTDVDGSYILDIDTEKGKSEALKSIQEMGGNVKTDDCIARMLQREIASLMGGKFMQLLMNQSVELPRFACKDKCLTEKVYDASSNRLRKYKRSASFNSRRVVLLFSFLSSMGTIILIYLTLRVRMSIDGAGNV</sequence>
<dbReference type="PANTHER" id="PTHR34064">
    <property type="entry name" value="OS04G0672300 PROTEIN"/>
    <property type="match status" value="1"/>
</dbReference>